<dbReference type="InParanoid" id="A0A162X2J9"/>
<evidence type="ECO:0000313" key="4">
    <source>
        <dbReference type="Proteomes" id="UP000077315"/>
    </source>
</evidence>
<evidence type="ECO:0000256" key="1">
    <source>
        <dbReference type="SAM" id="Phobius"/>
    </source>
</evidence>
<feature type="transmembrane region" description="Helical" evidence="1">
    <location>
        <begin position="410"/>
        <end position="428"/>
    </location>
</feature>
<organism evidence="3 4">
    <name type="scientific">Phycomyces blakesleeanus (strain ATCC 8743b / DSM 1359 / FGSC 10004 / NBRC 33097 / NRRL 1555)</name>
    <dbReference type="NCBI Taxonomy" id="763407"/>
    <lineage>
        <taxon>Eukaryota</taxon>
        <taxon>Fungi</taxon>
        <taxon>Fungi incertae sedis</taxon>
        <taxon>Mucoromycota</taxon>
        <taxon>Mucoromycotina</taxon>
        <taxon>Mucoromycetes</taxon>
        <taxon>Mucorales</taxon>
        <taxon>Phycomycetaceae</taxon>
        <taxon>Phycomyces</taxon>
    </lineage>
</organism>
<reference evidence="4" key="1">
    <citation type="submission" date="2015-06" db="EMBL/GenBank/DDBJ databases">
        <title>Expansion of signal transduction pathways in fungi by whole-genome duplication.</title>
        <authorList>
            <consortium name="DOE Joint Genome Institute"/>
            <person name="Corrochano L.M."/>
            <person name="Kuo A."/>
            <person name="Marcet-Houben M."/>
            <person name="Polaino S."/>
            <person name="Salamov A."/>
            <person name="Villalobos J.M."/>
            <person name="Alvarez M.I."/>
            <person name="Avalos J."/>
            <person name="Benito E.P."/>
            <person name="Benoit I."/>
            <person name="Burger G."/>
            <person name="Camino L.P."/>
            <person name="Canovas D."/>
            <person name="Cerda-Olmedo E."/>
            <person name="Cheng J.-F."/>
            <person name="Dominguez A."/>
            <person name="Elias M."/>
            <person name="Eslava A.P."/>
            <person name="Glaser F."/>
            <person name="Grimwood J."/>
            <person name="Gutierrez G."/>
            <person name="Heitman J."/>
            <person name="Henrissat B."/>
            <person name="Iturriaga E.A."/>
            <person name="Lang B.F."/>
            <person name="Lavin J.L."/>
            <person name="Lee S."/>
            <person name="Li W."/>
            <person name="Lindquist E."/>
            <person name="Lopez-Garcia S."/>
            <person name="Luque E.M."/>
            <person name="Marcos A.T."/>
            <person name="Martin J."/>
            <person name="McCluskey K."/>
            <person name="Medina H.R."/>
            <person name="Miralles-Duran A."/>
            <person name="Miyazaki A."/>
            <person name="Munoz-Torres E."/>
            <person name="Oguiza J.A."/>
            <person name="Ohm R."/>
            <person name="Olmedo M."/>
            <person name="Orejas M."/>
            <person name="Ortiz-Castellanos L."/>
            <person name="Pisabarro A.G."/>
            <person name="Rodriguez-Romero J."/>
            <person name="Ruiz-Herrera J."/>
            <person name="Ruiz-Vazquez R."/>
            <person name="Sanz C."/>
            <person name="Schackwitz W."/>
            <person name="Schmutz J."/>
            <person name="Shahriari M."/>
            <person name="Shelest E."/>
            <person name="Silva-Franco F."/>
            <person name="Soanes D."/>
            <person name="Syed K."/>
            <person name="Tagua V.G."/>
            <person name="Talbot N.J."/>
            <person name="Thon M."/>
            <person name="De vries R.P."/>
            <person name="Wiebenga A."/>
            <person name="Yadav J.S."/>
            <person name="Braun E.L."/>
            <person name="Baker S."/>
            <person name="Garre V."/>
            <person name="Horwitz B."/>
            <person name="Torres-Martinez S."/>
            <person name="Idnurm A."/>
            <person name="Herrera-Estrella A."/>
            <person name="Gabaldon T."/>
            <person name="Grigoriev I.V."/>
        </authorList>
    </citation>
    <scope>NUCLEOTIDE SEQUENCE [LARGE SCALE GENOMIC DNA]</scope>
    <source>
        <strain evidence="4">NRRL 1555(-)</strain>
    </source>
</reference>
<name>A0A162X2J9_PHYB8</name>
<dbReference type="VEuPathDB" id="FungiDB:PHYBLDRAFT_71222"/>
<keyword evidence="1" id="KW-0472">Membrane</keyword>
<feature type="transmembrane region" description="Helical" evidence="1">
    <location>
        <begin position="309"/>
        <end position="331"/>
    </location>
</feature>
<feature type="chain" id="PRO_5007840697" evidence="2">
    <location>
        <begin position="24"/>
        <end position="499"/>
    </location>
</feature>
<keyword evidence="1" id="KW-1133">Transmembrane helix</keyword>
<protein>
    <submittedName>
        <fullName evidence="3">Uncharacterized protein</fullName>
    </submittedName>
</protein>
<dbReference type="EMBL" id="KV440984">
    <property type="protein sequence ID" value="OAD72185.1"/>
    <property type="molecule type" value="Genomic_DNA"/>
</dbReference>
<keyword evidence="4" id="KW-1185">Reference proteome</keyword>
<dbReference type="RefSeq" id="XP_018290225.1">
    <property type="nucleotide sequence ID" value="XM_018442431.1"/>
</dbReference>
<sequence>MCLRRLQFIFCLLLLAIIPNCYAPPIQQDTKATSNLPVVSIFRTILLGYMTHVITIRPKKGVGKFGTLHRRAIAFAYPSSGIGLAIGPIYKSLYGDRILGIFQYQSLLRSYEKETKSKDTERKDDKSQDPTDTALKDSLLLTIKSTIQYDKISADDNKKLSSEKLHSKSVHIRDRLVSDLKARNIYIGEDDNSPYLAAFLYLLGPEKAKKTKHCILNTSLIIGSNNIDQTESSDSYCATEGMIVTGPGAASKYQKKVLASQVRYMTVDMIDQLETAHNMDDTSYVESFVTIGQLFFTTIECMDLDGDRWAKVIIIIYTTMSVLQTVSLVMLHKQTMAFSIKDDKDEEASLKSDSFILTKEDRKLLGEFSDTLMFEEEDIAIISMLVGMIVFLIFGVWANYGSHGTTEWLVISWILSPISLCLVTGYLVGFDKDKVWIILWVSLLSFGAVGCLIAATLWIEATKISIQNNLIFHALKFWGSNTVSSFQEIVDHVSINYIN</sequence>
<keyword evidence="2" id="KW-0732">Signal</keyword>
<evidence type="ECO:0000313" key="3">
    <source>
        <dbReference type="EMBL" id="OAD72185.1"/>
    </source>
</evidence>
<keyword evidence="1" id="KW-0812">Transmembrane</keyword>
<proteinExistence type="predicted"/>
<gene>
    <name evidence="3" type="ORF">PHYBLDRAFT_71222</name>
</gene>
<accession>A0A162X2J9</accession>
<evidence type="ECO:0000256" key="2">
    <source>
        <dbReference type="SAM" id="SignalP"/>
    </source>
</evidence>
<feature type="signal peptide" evidence="2">
    <location>
        <begin position="1"/>
        <end position="23"/>
    </location>
</feature>
<dbReference type="Proteomes" id="UP000077315">
    <property type="component" value="Unassembled WGS sequence"/>
</dbReference>
<dbReference type="AlphaFoldDB" id="A0A162X2J9"/>
<dbReference type="GeneID" id="29003337"/>
<feature type="transmembrane region" description="Helical" evidence="1">
    <location>
        <begin position="379"/>
        <end position="398"/>
    </location>
</feature>
<feature type="transmembrane region" description="Helical" evidence="1">
    <location>
        <begin position="435"/>
        <end position="459"/>
    </location>
</feature>